<dbReference type="Gene3D" id="1.10.10.10">
    <property type="entry name" value="Winged helix-like DNA-binding domain superfamily/Winged helix DNA-binding domain"/>
    <property type="match status" value="1"/>
</dbReference>
<dbReference type="PROSITE" id="PS00519">
    <property type="entry name" value="HTH_ASNC_1"/>
    <property type="match status" value="1"/>
</dbReference>
<dbReference type="Pfam" id="PF13412">
    <property type="entry name" value="HTH_24"/>
    <property type="match status" value="1"/>
</dbReference>
<dbReference type="InterPro" id="IPR019885">
    <property type="entry name" value="Tscrpt_reg_HTH_AsnC-type_CS"/>
</dbReference>
<dbReference type="SUPFAM" id="SSF46785">
    <property type="entry name" value="Winged helix' DNA-binding domain"/>
    <property type="match status" value="1"/>
</dbReference>
<dbReference type="InterPro" id="IPR011991">
    <property type="entry name" value="ArsR-like_HTH"/>
</dbReference>
<protein>
    <recommendedName>
        <fullName evidence="4">HTH asnC-type domain-containing protein</fullName>
    </recommendedName>
</protein>
<dbReference type="PANTHER" id="PTHR30154:SF34">
    <property type="entry name" value="TRANSCRIPTIONAL REGULATOR AZLB"/>
    <property type="match status" value="1"/>
</dbReference>
<feature type="domain" description="HTH asnC-type" evidence="4">
    <location>
        <begin position="22"/>
        <end position="83"/>
    </location>
</feature>
<keyword evidence="1" id="KW-0805">Transcription regulation</keyword>
<proteinExistence type="predicted"/>
<organism evidence="5">
    <name type="scientific">marine sediment metagenome</name>
    <dbReference type="NCBI Taxonomy" id="412755"/>
    <lineage>
        <taxon>unclassified sequences</taxon>
        <taxon>metagenomes</taxon>
        <taxon>ecological metagenomes</taxon>
    </lineage>
</organism>
<evidence type="ECO:0000256" key="3">
    <source>
        <dbReference type="ARBA" id="ARBA00023163"/>
    </source>
</evidence>
<dbReference type="GO" id="GO:0043565">
    <property type="term" value="F:sequence-specific DNA binding"/>
    <property type="evidence" value="ECO:0007669"/>
    <property type="project" value="InterPro"/>
</dbReference>
<dbReference type="Pfam" id="PF01037">
    <property type="entry name" value="AsnC_trans_reg"/>
    <property type="match status" value="1"/>
</dbReference>
<dbReference type="PRINTS" id="PR00033">
    <property type="entry name" value="HTHASNC"/>
</dbReference>
<keyword evidence="3" id="KW-0804">Transcription</keyword>
<name>X0TPI6_9ZZZZ</name>
<dbReference type="InterPro" id="IPR000485">
    <property type="entry name" value="AsnC-type_HTH_dom"/>
</dbReference>
<comment type="caution">
    <text evidence="5">The sequence shown here is derived from an EMBL/GenBank/DDBJ whole genome shotgun (WGS) entry which is preliminary data.</text>
</comment>
<dbReference type="SMART" id="SM00344">
    <property type="entry name" value="HTH_ASNC"/>
    <property type="match status" value="1"/>
</dbReference>
<dbReference type="InterPro" id="IPR036390">
    <property type="entry name" value="WH_DNA-bd_sf"/>
</dbReference>
<gene>
    <name evidence="5" type="ORF">S01H1_25377</name>
</gene>
<accession>X0TPI6</accession>
<evidence type="ECO:0000256" key="1">
    <source>
        <dbReference type="ARBA" id="ARBA00023015"/>
    </source>
</evidence>
<sequence>MSSKQERGDYEKLTEDDDLNFVDALDMKILSTLSEDARKSSREIAETIGVSTGTVYNRIKKMTEKGVILGYIPLLDNTKTGYVFTILILIQVDGEYITDVEERLAATKEVIAVYDITGDFDVALIAKFKTQTSLNAFIKSILKTLHIRRTVTSMVLNVIKEDPRIQI</sequence>
<dbReference type="PROSITE" id="PS50956">
    <property type="entry name" value="HTH_ASNC_2"/>
    <property type="match status" value="1"/>
</dbReference>
<dbReference type="CDD" id="cd00090">
    <property type="entry name" value="HTH_ARSR"/>
    <property type="match status" value="1"/>
</dbReference>
<evidence type="ECO:0000259" key="4">
    <source>
        <dbReference type="PROSITE" id="PS50956"/>
    </source>
</evidence>
<evidence type="ECO:0000313" key="5">
    <source>
        <dbReference type="EMBL" id="GAF89166.1"/>
    </source>
</evidence>
<keyword evidence="2" id="KW-0238">DNA-binding</keyword>
<dbReference type="InterPro" id="IPR036388">
    <property type="entry name" value="WH-like_DNA-bd_sf"/>
</dbReference>
<dbReference type="PANTHER" id="PTHR30154">
    <property type="entry name" value="LEUCINE-RESPONSIVE REGULATORY PROTEIN"/>
    <property type="match status" value="1"/>
</dbReference>
<dbReference type="AlphaFoldDB" id="X0TPI6"/>
<dbReference type="InterPro" id="IPR011008">
    <property type="entry name" value="Dimeric_a/b-barrel"/>
</dbReference>
<dbReference type="SUPFAM" id="SSF54909">
    <property type="entry name" value="Dimeric alpha+beta barrel"/>
    <property type="match status" value="1"/>
</dbReference>
<dbReference type="GO" id="GO:0043200">
    <property type="term" value="P:response to amino acid"/>
    <property type="evidence" value="ECO:0007669"/>
    <property type="project" value="TreeGrafter"/>
</dbReference>
<evidence type="ECO:0000256" key="2">
    <source>
        <dbReference type="ARBA" id="ARBA00023125"/>
    </source>
</evidence>
<reference evidence="5" key="1">
    <citation type="journal article" date="2014" name="Front. Microbiol.">
        <title>High frequency of phylogenetically diverse reductive dehalogenase-homologous genes in deep subseafloor sedimentary metagenomes.</title>
        <authorList>
            <person name="Kawai M."/>
            <person name="Futagami T."/>
            <person name="Toyoda A."/>
            <person name="Takaki Y."/>
            <person name="Nishi S."/>
            <person name="Hori S."/>
            <person name="Arai W."/>
            <person name="Tsubouchi T."/>
            <person name="Morono Y."/>
            <person name="Uchiyama I."/>
            <person name="Ito T."/>
            <person name="Fujiyama A."/>
            <person name="Inagaki F."/>
            <person name="Takami H."/>
        </authorList>
    </citation>
    <scope>NUCLEOTIDE SEQUENCE</scope>
    <source>
        <strain evidence="5">Expedition CK06-06</strain>
    </source>
</reference>
<dbReference type="GO" id="GO:0005829">
    <property type="term" value="C:cytosol"/>
    <property type="evidence" value="ECO:0007669"/>
    <property type="project" value="TreeGrafter"/>
</dbReference>
<dbReference type="EMBL" id="BARS01015322">
    <property type="protein sequence ID" value="GAF89166.1"/>
    <property type="molecule type" value="Genomic_DNA"/>
</dbReference>
<dbReference type="InterPro" id="IPR019888">
    <property type="entry name" value="Tscrpt_reg_AsnC-like"/>
</dbReference>
<dbReference type="Gene3D" id="3.30.70.920">
    <property type="match status" value="1"/>
</dbReference>
<dbReference type="InterPro" id="IPR019887">
    <property type="entry name" value="Tscrpt_reg_AsnC/Lrp_C"/>
</dbReference>